<dbReference type="InterPro" id="IPR010434">
    <property type="entry name" value="DUF1033"/>
</dbReference>
<protein>
    <submittedName>
        <fullName evidence="1">DUF1033 family protein</fullName>
    </submittedName>
</protein>
<dbReference type="Proteomes" id="UP000500890">
    <property type="component" value="Chromosome"/>
</dbReference>
<dbReference type="EMBL" id="CP049886">
    <property type="protein sequence ID" value="QIL46297.1"/>
    <property type="molecule type" value="Genomic_DNA"/>
</dbReference>
<sequence>MYQLQLFIKGIKIVLISEVMTMYQVVTMHGENEPWWFFEDWRDDILTEDSYDDFQVALKAFEKALVNTHTQLPEIKGKDNFLIACWDPQELRYCDDCDEDVQLYHGILLLKDGKKINADGKEAEEAMYYRQKTKCCKRRD</sequence>
<organism evidence="1 2">
    <name type="scientific">Vagococcus coleopterorum</name>
    <dbReference type="NCBI Taxonomy" id="2714946"/>
    <lineage>
        <taxon>Bacteria</taxon>
        <taxon>Bacillati</taxon>
        <taxon>Bacillota</taxon>
        <taxon>Bacilli</taxon>
        <taxon>Lactobacillales</taxon>
        <taxon>Enterococcaceae</taxon>
        <taxon>Vagococcus</taxon>
    </lineage>
</organism>
<proteinExistence type="predicted"/>
<accession>A0A6G8AMR9</accession>
<keyword evidence="2" id="KW-1185">Reference proteome</keyword>
<reference evidence="1 2" key="1">
    <citation type="submission" date="2020-03" db="EMBL/GenBank/DDBJ databases">
        <title>Vagococcus sp. nov., isolated from beetles.</title>
        <authorList>
            <person name="Hyun D.-W."/>
            <person name="Bae J.-W."/>
        </authorList>
    </citation>
    <scope>NUCLEOTIDE SEQUENCE [LARGE SCALE GENOMIC DNA]</scope>
    <source>
        <strain evidence="1 2">HDW17A</strain>
    </source>
</reference>
<evidence type="ECO:0000313" key="1">
    <source>
        <dbReference type="EMBL" id="QIL46297.1"/>
    </source>
</evidence>
<evidence type="ECO:0000313" key="2">
    <source>
        <dbReference type="Proteomes" id="UP000500890"/>
    </source>
</evidence>
<name>A0A6G8AMR9_9ENTE</name>
<dbReference type="AlphaFoldDB" id="A0A6G8AMR9"/>
<dbReference type="Pfam" id="PF06279">
    <property type="entry name" value="DUF1033"/>
    <property type="match status" value="1"/>
</dbReference>
<gene>
    <name evidence="1" type="ORF">G7081_04040</name>
</gene>
<dbReference type="KEGG" id="vah:G7081_04040"/>